<dbReference type="EMBL" id="KY709212">
    <property type="protein sequence ID" value="ARO91286.1"/>
    <property type="molecule type" value="Genomic_DNA"/>
</dbReference>
<reference evidence="2" key="3">
    <citation type="submission" date="2017-07" db="EMBL/GenBank/DDBJ databases">
        <authorList>
            <person name="Sun Z.S."/>
            <person name="Albrecht U."/>
            <person name="Echele G."/>
            <person name="Lee C.C."/>
        </authorList>
    </citation>
    <scope>NUCLEOTIDE SEQUENCE</scope>
</reference>
<geneLocation type="plastid" evidence="1"/>
<accession>A0A1X9PUV9</accession>
<sequence length="79" mass="9285">MCICINCYHVSNCVTYYSVETQHEKEHLNIKPCFLPQFPIIDVNIQTSYKIVILDWDVIECSSFVEQPGKWLGVQYVNR</sequence>
<gene>
    <name evidence="1" type="primary">ycf34</name>
    <name evidence="2" type="ORF">Rhodc_094</name>
</gene>
<evidence type="ECO:0000313" key="1">
    <source>
        <dbReference type="EMBL" id="ARO91286.1"/>
    </source>
</evidence>
<keyword evidence="1" id="KW-0934">Plastid</keyword>
<protein>
    <submittedName>
        <fullName evidence="1">Conserved hypothetical plastid protein</fullName>
    </submittedName>
</protein>
<reference evidence="2" key="1">
    <citation type="journal article" date="2016" name="BMC Biol.">
        <title>Parallel evolution of highly conserved plastid genome architecture in red seaweeds and seed plants.</title>
        <authorList>
            <person name="Lee J."/>
            <person name="Cho C.H."/>
            <person name="Park S.I."/>
            <person name="Choi J.W."/>
            <person name="Song H.S."/>
            <person name="West J.A."/>
            <person name="Bhattacharya D."/>
            <person name="Yoon H.S."/>
        </authorList>
    </citation>
    <scope>NUCLEOTIDE SEQUENCE</scope>
</reference>
<name>A0A1X9PUV9_9RHOD</name>
<evidence type="ECO:0000313" key="2">
    <source>
        <dbReference type="EMBL" id="ASK39635.1"/>
    </source>
</evidence>
<proteinExistence type="predicted"/>
<dbReference type="Pfam" id="PF10718">
    <property type="entry name" value="Ycf34"/>
    <property type="match status" value="1"/>
</dbReference>
<dbReference type="InterPro" id="IPR019656">
    <property type="entry name" value="Uncharacterised_Ycf34"/>
</dbReference>
<keyword evidence="1" id="KW-0150">Chloroplast</keyword>
<reference evidence="1" key="2">
    <citation type="submission" date="2017-03" db="EMBL/GenBank/DDBJ databases">
        <title>The new red algal subphylum Proteorhodophytina comprises the largest and most divergent plastid genomes known.</title>
        <authorList>
            <person name="Munoz-Gomez S.A."/>
            <person name="Mejia-Franco F.G."/>
            <person name="Durnin K."/>
            <person name="Morgan C."/>
            <person name="Grisdale C.J."/>
            <person name="Archibald J.M."/>
            <person name="Slamovits C.H."/>
        </authorList>
    </citation>
    <scope>NUCLEOTIDE SEQUENCE</scope>
    <source>
        <strain evidence="1">UTEX LB2715</strain>
    </source>
</reference>
<dbReference type="AlphaFoldDB" id="A0A1X9PUV9"/>
<organism evidence="1">
    <name type="scientific">Rhodochaete parvula</name>
    <dbReference type="NCBI Taxonomy" id="110510"/>
    <lineage>
        <taxon>Eukaryota</taxon>
        <taxon>Rhodophyta</taxon>
        <taxon>Compsopogonophyceae</taxon>
        <taxon>Rhodochaetales</taxon>
        <taxon>Rhodochaetaceae</taxon>
        <taxon>Rhodochaete</taxon>
    </lineage>
</organism>
<dbReference type="EMBL" id="KX284728">
    <property type="protein sequence ID" value="ASK39635.1"/>
    <property type="molecule type" value="Genomic_DNA"/>
</dbReference>